<comment type="caution">
    <text evidence="2">The sequence shown here is derived from an EMBL/GenBank/DDBJ whole genome shotgun (WGS) entry which is preliminary data.</text>
</comment>
<evidence type="ECO:0000313" key="3">
    <source>
        <dbReference type="Proteomes" id="UP000298663"/>
    </source>
</evidence>
<keyword evidence="3" id="KW-1185">Reference proteome</keyword>
<evidence type="ECO:0000313" key="2">
    <source>
        <dbReference type="EMBL" id="TKR80933.1"/>
    </source>
</evidence>
<feature type="chain" id="PRO_5020547172" evidence="1">
    <location>
        <begin position="20"/>
        <end position="221"/>
    </location>
</feature>
<sequence>MRADVVALTMILAVEFSAAQNPHPQTVSVRQCRCKDIDGCSSKIFANVAQCKSNSQCVEFLKKIGDDAKIRTCLDAEQAEVAKMEECVRSKVGTVGCSKEANPGNLTIPLIPVMEAPEMYSSEGEATLAFQPPSPNGPSELGQYLMCVDQCSMVEESAQHRRFKRNPINCAFKLRCALAPPDEAVQNAFLDCQKQLGVDPQKRFKESCECLRDAGLSAMQC</sequence>
<dbReference type="PANTHER" id="PTHR34401:SF7">
    <property type="entry name" value="EXTRACELLULAR MEMBRANE PROTEIN, CFEM DOMAIN PROTEIN"/>
    <property type="match status" value="1"/>
</dbReference>
<reference evidence="2 3" key="1">
    <citation type="journal article" date="2015" name="Genome Biol.">
        <title>Comparative genomics of Steinernema reveals deeply conserved gene regulatory networks.</title>
        <authorList>
            <person name="Dillman A.R."/>
            <person name="Macchietto M."/>
            <person name="Porter C.F."/>
            <person name="Rogers A."/>
            <person name="Williams B."/>
            <person name="Antoshechkin I."/>
            <person name="Lee M.M."/>
            <person name="Goodwin Z."/>
            <person name="Lu X."/>
            <person name="Lewis E.E."/>
            <person name="Goodrich-Blair H."/>
            <person name="Stock S.P."/>
            <person name="Adams B.J."/>
            <person name="Sternberg P.W."/>
            <person name="Mortazavi A."/>
        </authorList>
    </citation>
    <scope>NUCLEOTIDE SEQUENCE [LARGE SCALE GENOMIC DNA]</scope>
    <source>
        <strain evidence="2 3">ALL</strain>
    </source>
</reference>
<gene>
    <name evidence="2" type="ORF">L596_014904</name>
</gene>
<protein>
    <submittedName>
        <fullName evidence="2">Uncharacterized protein</fullName>
    </submittedName>
</protein>
<evidence type="ECO:0000256" key="1">
    <source>
        <dbReference type="SAM" id="SignalP"/>
    </source>
</evidence>
<feature type="signal peptide" evidence="1">
    <location>
        <begin position="1"/>
        <end position="19"/>
    </location>
</feature>
<dbReference type="EMBL" id="AZBU02000004">
    <property type="protein sequence ID" value="TKR80933.1"/>
    <property type="molecule type" value="Genomic_DNA"/>
</dbReference>
<dbReference type="AlphaFoldDB" id="A0A4U5NE96"/>
<name>A0A4U5NE96_STECR</name>
<keyword evidence="1" id="KW-0732">Signal</keyword>
<proteinExistence type="predicted"/>
<accession>A0A4U5NE96</accession>
<dbReference type="OrthoDB" id="5863471at2759"/>
<reference evidence="2 3" key="2">
    <citation type="journal article" date="2019" name="G3 (Bethesda)">
        <title>Hybrid Assembly of the Genome of the Entomopathogenic Nematode Steinernema carpocapsae Identifies the X-Chromosome.</title>
        <authorList>
            <person name="Serra L."/>
            <person name="Macchietto M."/>
            <person name="Macias-Munoz A."/>
            <person name="McGill C.J."/>
            <person name="Rodriguez I.M."/>
            <person name="Rodriguez B."/>
            <person name="Murad R."/>
            <person name="Mortazavi A."/>
        </authorList>
    </citation>
    <scope>NUCLEOTIDE SEQUENCE [LARGE SCALE GENOMIC DNA]</scope>
    <source>
        <strain evidence="2 3">ALL</strain>
    </source>
</reference>
<dbReference type="Proteomes" id="UP000298663">
    <property type="component" value="Unassembled WGS sequence"/>
</dbReference>
<organism evidence="2 3">
    <name type="scientific">Steinernema carpocapsae</name>
    <name type="common">Entomopathogenic nematode</name>
    <dbReference type="NCBI Taxonomy" id="34508"/>
    <lineage>
        <taxon>Eukaryota</taxon>
        <taxon>Metazoa</taxon>
        <taxon>Ecdysozoa</taxon>
        <taxon>Nematoda</taxon>
        <taxon>Chromadorea</taxon>
        <taxon>Rhabditida</taxon>
        <taxon>Tylenchina</taxon>
        <taxon>Panagrolaimomorpha</taxon>
        <taxon>Strongyloidoidea</taxon>
        <taxon>Steinernematidae</taxon>
        <taxon>Steinernema</taxon>
    </lineage>
</organism>
<dbReference type="PANTHER" id="PTHR34401">
    <property type="entry name" value="PROTEIN CBG12388-RELATED"/>
    <property type="match status" value="1"/>
</dbReference>